<protein>
    <submittedName>
        <fullName evidence="2">Uncharacterized protein</fullName>
    </submittedName>
</protein>
<reference evidence="2 3" key="1">
    <citation type="submission" date="2016-07" db="EMBL/GenBank/DDBJ databases">
        <title>Pervasive Adenine N6-methylation of Active Genes in Fungi.</title>
        <authorList>
            <consortium name="DOE Joint Genome Institute"/>
            <person name="Mondo S.J."/>
            <person name="Dannebaum R.O."/>
            <person name="Kuo R.C."/>
            <person name="Labutti K."/>
            <person name="Haridas S."/>
            <person name="Kuo A."/>
            <person name="Salamov A."/>
            <person name="Ahrendt S.R."/>
            <person name="Lipzen A."/>
            <person name="Sullivan W."/>
            <person name="Andreopoulos W.B."/>
            <person name="Clum A."/>
            <person name="Lindquist E."/>
            <person name="Daum C."/>
            <person name="Ramamoorthy G.K."/>
            <person name="Gryganskyi A."/>
            <person name="Culley D."/>
            <person name="Magnuson J.K."/>
            <person name="James T.Y."/>
            <person name="O'Malley M.A."/>
            <person name="Stajich J.E."/>
            <person name="Spatafora J.W."/>
            <person name="Visel A."/>
            <person name="Grigoriev I.V."/>
        </authorList>
    </citation>
    <scope>NUCLEOTIDE SEQUENCE [LARGE SCALE GENOMIC DNA]</scope>
    <source>
        <strain evidence="2 3">68-887.2</strain>
    </source>
</reference>
<feature type="region of interest" description="Disordered" evidence="1">
    <location>
        <begin position="141"/>
        <end position="165"/>
    </location>
</feature>
<evidence type="ECO:0000313" key="2">
    <source>
        <dbReference type="EMBL" id="ORY21853.1"/>
    </source>
</evidence>
<proteinExistence type="predicted"/>
<name>A0A1Y2AGY5_9TREE</name>
<dbReference type="AlphaFoldDB" id="A0A1Y2AGY5"/>
<evidence type="ECO:0000256" key="1">
    <source>
        <dbReference type="SAM" id="MobiDB-lite"/>
    </source>
</evidence>
<dbReference type="Proteomes" id="UP000193986">
    <property type="component" value="Unassembled WGS sequence"/>
</dbReference>
<feature type="compositionally biased region" description="Polar residues" evidence="1">
    <location>
        <begin position="150"/>
        <end position="163"/>
    </location>
</feature>
<dbReference type="InParanoid" id="A0A1Y2AGY5"/>
<feature type="region of interest" description="Disordered" evidence="1">
    <location>
        <begin position="346"/>
        <end position="367"/>
    </location>
</feature>
<comment type="caution">
    <text evidence="2">The sequence shown here is derived from an EMBL/GenBank/DDBJ whole genome shotgun (WGS) entry which is preliminary data.</text>
</comment>
<gene>
    <name evidence="2" type="ORF">BCR39DRAFT_49822</name>
</gene>
<evidence type="ECO:0000313" key="3">
    <source>
        <dbReference type="Proteomes" id="UP000193986"/>
    </source>
</evidence>
<sequence>MSFSTSTESYRAPFRDIPFEPEKDEKGCYTGCFRRACTMNVNLVGSTHSVEFNVVQTAIPEPLNLRNAYMTPFALAATTNEETQTKLDAQTTQSALQSSHTMSADHSRAKTTWTWKEKDVQLCANESPPRDMGLFQLTERGEARSEALSGGTSSNRHSSQLSSAPPIIRCSTAATSDGPGIVSMNRRLVKFDNGMQLQDLVNTTDFSSIAFSAKTHEPMNSREFLRTGETESRGWIEGKEYAMRIVVTQIARPVGRSLTSPKPLTLYAKFTALNPTEFYKSIQKTTQITMKTSTQDGILTGSWAPTDGLPLREGDSISLYSGRKAYGPYKVSEYWKVELCGGTQEQQAPTPILSSHAAPSGPRSSRI</sequence>
<accession>A0A1Y2AGY5</accession>
<organism evidence="2 3">
    <name type="scientific">Naematelia encephala</name>
    <dbReference type="NCBI Taxonomy" id="71784"/>
    <lineage>
        <taxon>Eukaryota</taxon>
        <taxon>Fungi</taxon>
        <taxon>Dikarya</taxon>
        <taxon>Basidiomycota</taxon>
        <taxon>Agaricomycotina</taxon>
        <taxon>Tremellomycetes</taxon>
        <taxon>Tremellales</taxon>
        <taxon>Naemateliaceae</taxon>
        <taxon>Naematelia</taxon>
    </lineage>
</organism>
<dbReference type="EMBL" id="MCFC01000103">
    <property type="protein sequence ID" value="ORY21853.1"/>
    <property type="molecule type" value="Genomic_DNA"/>
</dbReference>
<keyword evidence="3" id="KW-1185">Reference proteome</keyword>